<name>A0A501PIF6_9PROT</name>
<dbReference type="RefSeq" id="WP_139940858.1">
    <property type="nucleotide sequence ID" value="NZ_JBHSYP010000006.1"/>
</dbReference>
<accession>A0A501PIF6</accession>
<feature type="domain" description="Flavin reductase like" evidence="3">
    <location>
        <begin position="15"/>
        <end position="158"/>
    </location>
</feature>
<evidence type="ECO:0000256" key="1">
    <source>
        <dbReference type="ARBA" id="ARBA00008898"/>
    </source>
</evidence>
<dbReference type="InterPro" id="IPR036390">
    <property type="entry name" value="WH_DNA-bd_sf"/>
</dbReference>
<dbReference type="EMBL" id="VFIY01000010">
    <property type="protein sequence ID" value="TPD59887.1"/>
    <property type="molecule type" value="Genomic_DNA"/>
</dbReference>
<comment type="similarity">
    <text evidence="1">Belongs to the non-flavoprotein flavin reductase family.</text>
</comment>
<dbReference type="Proteomes" id="UP000319148">
    <property type="component" value="Unassembled WGS sequence"/>
</dbReference>
<reference evidence="5" key="1">
    <citation type="submission" date="2019-06" db="EMBL/GenBank/DDBJ databases">
        <title>The complete genome of Emcibacter congregatus ZYLT.</title>
        <authorList>
            <person name="Zhao Z."/>
        </authorList>
    </citation>
    <scope>NUCLEOTIDE SEQUENCE [LARGE SCALE GENOMIC DNA]</scope>
    <source>
        <strain evidence="5">MCCC 1A06723</strain>
    </source>
</reference>
<dbReference type="OrthoDB" id="9792858at2"/>
<dbReference type="Pfam" id="PF01613">
    <property type="entry name" value="Flavin_Reduct"/>
    <property type="match status" value="1"/>
</dbReference>
<dbReference type="GO" id="GO:0042602">
    <property type="term" value="F:riboflavin reductase (NADPH) activity"/>
    <property type="evidence" value="ECO:0007669"/>
    <property type="project" value="TreeGrafter"/>
</dbReference>
<dbReference type="SUPFAM" id="SSF50475">
    <property type="entry name" value="FMN-binding split barrel"/>
    <property type="match status" value="1"/>
</dbReference>
<sequence length="328" mass="35882">MKEPVFDSMEFRRALGTFTTGVTVITARGADGEPVGVTANSFSSVSLEPPLVLWSLAKSAHSLSVFQEAEYFAIHILAANQEDLSNRFASRGEDKFAALDVEDGLGKTPLLSGCCTRMQCKTVYRYEGGDHIIFVGEVVDLVRDDVPPLVFQAGKYAVAARKASEAPLLPAGSSEFKEDFLGYLLWRAYFQFHCEMRKQAPISDLSDQEFLILSTLFHSNWRSADGLCNSVFLDSDREEAARALASLLEKGLIEKKAGDNNVDLYGVTDTGKEKALGLLGAAKATEADFLDKLGTWEGGALKNLLKGFIVETNPGLPHPWERTDNESL</sequence>
<keyword evidence="5" id="KW-1185">Reference proteome</keyword>
<dbReference type="InterPro" id="IPR050268">
    <property type="entry name" value="NADH-dep_flavin_reductase"/>
</dbReference>
<dbReference type="SUPFAM" id="SSF46785">
    <property type="entry name" value="Winged helix' DNA-binding domain"/>
    <property type="match status" value="1"/>
</dbReference>
<keyword evidence="2" id="KW-0560">Oxidoreductase</keyword>
<evidence type="ECO:0000259" key="3">
    <source>
        <dbReference type="SMART" id="SM00903"/>
    </source>
</evidence>
<comment type="caution">
    <text evidence="4">The sequence shown here is derived from an EMBL/GenBank/DDBJ whole genome shotgun (WGS) entry which is preliminary data.</text>
</comment>
<dbReference type="InterPro" id="IPR036388">
    <property type="entry name" value="WH-like_DNA-bd_sf"/>
</dbReference>
<dbReference type="PANTHER" id="PTHR30466:SF11">
    <property type="entry name" value="FLAVIN-DEPENDENT MONOOXYGENASE, REDUCTASE SUBUNIT HSAB"/>
    <property type="match status" value="1"/>
</dbReference>
<dbReference type="AlphaFoldDB" id="A0A501PIF6"/>
<dbReference type="InterPro" id="IPR002563">
    <property type="entry name" value="Flavin_Rdtase-like_dom"/>
</dbReference>
<dbReference type="GO" id="GO:0010181">
    <property type="term" value="F:FMN binding"/>
    <property type="evidence" value="ECO:0007669"/>
    <property type="project" value="InterPro"/>
</dbReference>
<dbReference type="PANTHER" id="PTHR30466">
    <property type="entry name" value="FLAVIN REDUCTASE"/>
    <property type="match status" value="1"/>
</dbReference>
<evidence type="ECO:0000313" key="5">
    <source>
        <dbReference type="Proteomes" id="UP000319148"/>
    </source>
</evidence>
<organism evidence="4 5">
    <name type="scientific">Emcibacter nanhaiensis</name>
    <dbReference type="NCBI Taxonomy" id="1505037"/>
    <lineage>
        <taxon>Bacteria</taxon>
        <taxon>Pseudomonadati</taxon>
        <taxon>Pseudomonadota</taxon>
        <taxon>Alphaproteobacteria</taxon>
        <taxon>Emcibacterales</taxon>
        <taxon>Emcibacteraceae</taxon>
        <taxon>Emcibacter</taxon>
    </lineage>
</organism>
<evidence type="ECO:0000256" key="2">
    <source>
        <dbReference type="ARBA" id="ARBA00023002"/>
    </source>
</evidence>
<dbReference type="Gene3D" id="1.10.10.10">
    <property type="entry name" value="Winged helix-like DNA-binding domain superfamily/Winged helix DNA-binding domain"/>
    <property type="match status" value="1"/>
</dbReference>
<dbReference type="InterPro" id="IPR012349">
    <property type="entry name" value="Split_barrel_FMN-bd"/>
</dbReference>
<evidence type="ECO:0000313" key="4">
    <source>
        <dbReference type="EMBL" id="TPD59887.1"/>
    </source>
</evidence>
<dbReference type="SMART" id="SM00903">
    <property type="entry name" value="Flavin_Reduct"/>
    <property type="match status" value="1"/>
</dbReference>
<dbReference type="Gene3D" id="2.30.110.10">
    <property type="entry name" value="Electron Transport, Fmn-binding Protein, Chain A"/>
    <property type="match status" value="1"/>
</dbReference>
<proteinExistence type="inferred from homology"/>
<gene>
    <name evidence="4" type="ORF">FIV46_10425</name>
</gene>
<protein>
    <recommendedName>
        <fullName evidence="3">Flavin reductase like domain-containing protein</fullName>
    </recommendedName>
</protein>